<feature type="compositionally biased region" description="Pro residues" evidence="2">
    <location>
        <begin position="828"/>
        <end position="851"/>
    </location>
</feature>
<keyword evidence="3" id="KW-0472">Membrane</keyword>
<feature type="transmembrane region" description="Helical" evidence="3">
    <location>
        <begin position="1218"/>
        <end position="1243"/>
    </location>
</feature>
<organism evidence="5 6">
    <name type="scientific">Astrephomene gubernaculifera</name>
    <dbReference type="NCBI Taxonomy" id="47775"/>
    <lineage>
        <taxon>Eukaryota</taxon>
        <taxon>Viridiplantae</taxon>
        <taxon>Chlorophyta</taxon>
        <taxon>core chlorophytes</taxon>
        <taxon>Chlorophyceae</taxon>
        <taxon>CS clade</taxon>
        <taxon>Chlamydomonadales</taxon>
        <taxon>Astrephomenaceae</taxon>
        <taxon>Astrephomene</taxon>
    </lineage>
</organism>
<evidence type="ECO:0000256" key="4">
    <source>
        <dbReference type="SAM" id="SignalP"/>
    </source>
</evidence>
<sequence>MPLAAWSARSGVLRLVLVQLLFSTLPAAIDGEQHGRQLQQNGASSSTGSEDASSYVVVPGVKYRPFLALKDPTHAASKDVQTLYEQGASVSAIAYLLFAAAEPLSQAEGSSNALLPYMTPTMLRLYVSRPSRCSSALAELLFELSQNLYGTASLQACHYALYRSLQDTFAWVRDNIPLRYQQIPSQPLAVAAWPDDTTVSDFDFMSAVLAALSNAGQLGDTAATLLEGSCGLNATDFAILVPRISVALSRLHADLPMLQDVASTLHNSHWTPASVRNSDVQDGLLRRRRAALEHWGKRVWGTSDGIGFTARPPRKEGAFSGLGALPHEASLETAAEEDEEARSRSQGDRLEPAGNADRSSSISSTESSSASGRSGSSSSISSEFSDEDEEEELRRELDDASVFRRRLLAVASNLNYALPSSTSYTLTAPASMPALMVPLIFHVMLYTDSTGAVAPSKYDQALSFMQRLVRVTNLMAKPTNFQFFIKEVRNSAATYPYLLLPDRSTWLNTPLCSGTYCFQNNTYMSSMVVDWPRTINVFVASDSTASSSVPLGYAFVPGSDITPSQGHVFITWDSVSTDGSNSLTMYDDGSNTLLHELFHHLGLVHPFGPGNDEANTCSDDDYVIDTPSTYGAASTSSFISTAQAYCMELFWGQYAGDWDAAYTRWSTNLGIPVADMNAWADTCPTLAGYDELGNYMTYNTPVCFAALGHFTAGQAQRAHFVTSELNPVLYAWGQYYAQNAAPPPPMASPPPEYYNNICKASANNCACKSSWTYNGNTYSYCDRTGLTNFLTCEVADPSSCSDCTSTPCILSCTGTARQCKKSLAPGTTAPPPPPPRPPSPPPLPPPPPPRSVPAACQKASNGCDCRSSWEFNGVFSSYCASPDGSSRLWCQVSSSCAFFDNTKPYVYCPASLNTSYCGGRVYFSNLRIPPVPPSPPNGPPAPPPNLNPRPPPPSPPPSPSPPPLPPSPPPLPPSPPPSPSPSPPPSPPPAQPPSPSPPPSPNPSPPPSPPPPSPPAPSPPPPRPPSPPPPPPRPPSPPPAPSPMSPPSPPPQPNPRPPPRPPPAASPPPSVTVAQLKASLTITADCSLLSNNITSLKADLYQEIARVLEIPASYVTITSLACGIVVDYTVDFPSGSTAADVSDTYSAAASLSSQASASFQAQWGAVSSSTSQSLAVLQPQQLCPAGTQASSICPSAPPPPPSPPPPKSSGGKIAGIPLIAIIAGAAGGGAILLVMLVLIIFFATRKPNRTAPEPQVVYVRPAGYPSPPPAPRPSLASMPTPLPPSRLPSANFLHTPSPPQPRYPPHAAGPSFSSPGYPRHGGNGGGGGGGGGYYNGGGYRMDDPGYDSESPGYSPGFGYYGPPGGRLPQGRPPPYQDYGQYW</sequence>
<dbReference type="PANTHER" id="PTHR47466:SF1">
    <property type="entry name" value="METALLOPROTEASE MEP1 (AFU_ORTHOLOGUE AFUA_1G07730)-RELATED"/>
    <property type="match status" value="1"/>
</dbReference>
<feature type="compositionally biased region" description="Pro residues" evidence="2">
    <location>
        <begin position="1195"/>
        <end position="1207"/>
    </location>
</feature>
<evidence type="ECO:0000313" key="5">
    <source>
        <dbReference type="EMBL" id="GFR51618.1"/>
    </source>
</evidence>
<keyword evidence="4" id="KW-0732">Signal</keyword>
<feature type="region of interest" description="Disordered" evidence="2">
    <location>
        <begin position="1268"/>
        <end position="1382"/>
    </location>
</feature>
<evidence type="ECO:0000256" key="3">
    <source>
        <dbReference type="SAM" id="Phobius"/>
    </source>
</evidence>
<keyword evidence="3" id="KW-0812">Transmembrane</keyword>
<dbReference type="Proteomes" id="UP001054857">
    <property type="component" value="Unassembled WGS sequence"/>
</dbReference>
<evidence type="ECO:0000256" key="2">
    <source>
        <dbReference type="SAM" id="MobiDB-lite"/>
    </source>
</evidence>
<feature type="chain" id="PRO_5042072284" description="Kringle domain-containing protein" evidence="4">
    <location>
        <begin position="32"/>
        <end position="1382"/>
    </location>
</feature>
<accession>A0AAD3HSL2</accession>
<dbReference type="Gene3D" id="3.40.390.10">
    <property type="entry name" value="Collagenase (Catalytic Domain)"/>
    <property type="match status" value="1"/>
</dbReference>
<evidence type="ECO:0000256" key="1">
    <source>
        <dbReference type="ARBA" id="ARBA00008721"/>
    </source>
</evidence>
<feature type="compositionally biased region" description="Low complexity" evidence="2">
    <location>
        <begin position="357"/>
        <end position="383"/>
    </location>
</feature>
<dbReference type="PANTHER" id="PTHR47466">
    <property type="match status" value="1"/>
</dbReference>
<dbReference type="GO" id="GO:0008237">
    <property type="term" value="F:metallopeptidase activity"/>
    <property type="evidence" value="ECO:0007669"/>
    <property type="project" value="InterPro"/>
</dbReference>
<dbReference type="EMBL" id="BMAR01000052">
    <property type="protein sequence ID" value="GFR51618.1"/>
    <property type="molecule type" value="Genomic_DNA"/>
</dbReference>
<keyword evidence="3" id="KW-1133">Transmembrane helix</keyword>
<proteinExistence type="inferred from homology"/>
<evidence type="ECO:0008006" key="7">
    <source>
        <dbReference type="Google" id="ProtNLM"/>
    </source>
</evidence>
<name>A0AAD3HSL2_9CHLO</name>
<evidence type="ECO:0000313" key="6">
    <source>
        <dbReference type="Proteomes" id="UP001054857"/>
    </source>
</evidence>
<feature type="compositionally biased region" description="Basic and acidic residues" evidence="2">
    <location>
        <begin position="341"/>
        <end position="351"/>
    </location>
</feature>
<dbReference type="SUPFAM" id="SSF55486">
    <property type="entry name" value="Metalloproteases ('zincins'), catalytic domain"/>
    <property type="match status" value="1"/>
</dbReference>
<feature type="region of interest" description="Disordered" evidence="2">
    <location>
        <begin position="823"/>
        <end position="853"/>
    </location>
</feature>
<feature type="compositionally biased region" description="Pro residues" evidence="2">
    <location>
        <begin position="933"/>
        <end position="1070"/>
    </location>
</feature>
<feature type="compositionally biased region" description="Gly residues" evidence="2">
    <location>
        <begin position="1319"/>
        <end position="1339"/>
    </location>
</feature>
<comment type="similarity">
    <text evidence="1">Belongs to the peptidase M43B family.</text>
</comment>
<feature type="region of interest" description="Disordered" evidence="2">
    <location>
        <begin position="1188"/>
        <end position="1209"/>
    </location>
</feature>
<gene>
    <name evidence="5" type="ORF">Agub_g14044</name>
</gene>
<keyword evidence="6" id="KW-1185">Reference proteome</keyword>
<comment type="caution">
    <text evidence="5">The sequence shown here is derived from an EMBL/GenBank/DDBJ whole genome shotgun (WGS) entry which is preliminary data.</text>
</comment>
<feature type="signal peptide" evidence="4">
    <location>
        <begin position="1"/>
        <end position="31"/>
    </location>
</feature>
<protein>
    <recommendedName>
        <fullName evidence="7">Kringle domain-containing protein</fullName>
    </recommendedName>
</protein>
<dbReference type="InterPro" id="IPR024079">
    <property type="entry name" value="MetalloPept_cat_dom_sf"/>
</dbReference>
<reference evidence="5 6" key="1">
    <citation type="journal article" date="2021" name="Sci. Rep.">
        <title>Genome sequencing of the multicellular alga Astrephomene provides insights into convergent evolution of germ-soma differentiation.</title>
        <authorList>
            <person name="Yamashita S."/>
            <person name="Yamamoto K."/>
            <person name="Matsuzaki R."/>
            <person name="Suzuki S."/>
            <person name="Yamaguchi H."/>
            <person name="Hirooka S."/>
            <person name="Minakuchi Y."/>
            <person name="Miyagishima S."/>
            <person name="Kawachi M."/>
            <person name="Toyoda A."/>
            <person name="Nozaki H."/>
        </authorList>
    </citation>
    <scope>NUCLEOTIDE SEQUENCE [LARGE SCALE GENOMIC DNA]</scope>
    <source>
        <strain evidence="5 6">NIES-4017</strain>
    </source>
</reference>
<dbReference type="PRINTS" id="PR01217">
    <property type="entry name" value="PRICHEXTENSN"/>
</dbReference>
<feature type="region of interest" description="Disordered" evidence="2">
    <location>
        <begin position="933"/>
        <end position="1071"/>
    </location>
</feature>
<feature type="region of interest" description="Disordered" evidence="2">
    <location>
        <begin position="331"/>
        <end position="396"/>
    </location>
</feature>